<evidence type="ECO:0000256" key="2">
    <source>
        <dbReference type="ARBA" id="ARBA00022729"/>
    </source>
</evidence>
<proteinExistence type="predicted"/>
<dbReference type="SUPFAM" id="SSF56935">
    <property type="entry name" value="Porins"/>
    <property type="match status" value="1"/>
</dbReference>
<dbReference type="PANTHER" id="PTHR34596:SF2">
    <property type="entry name" value="CHITOPORIN"/>
    <property type="match status" value="1"/>
</dbReference>
<dbReference type="AlphaFoldDB" id="A0A1W1E8B2"/>
<evidence type="ECO:0008006" key="4">
    <source>
        <dbReference type="Google" id="ProtNLM"/>
    </source>
</evidence>
<gene>
    <name evidence="3" type="ORF">MNB_SV-4-1284</name>
</gene>
<name>A0A1W1E8B2_9ZZZZ</name>
<dbReference type="InterPro" id="IPR023614">
    <property type="entry name" value="Porin_dom_sf"/>
</dbReference>
<dbReference type="InterPro" id="IPR005318">
    <property type="entry name" value="OM_porin_bac"/>
</dbReference>
<evidence type="ECO:0000256" key="1">
    <source>
        <dbReference type="ARBA" id="ARBA00022448"/>
    </source>
</evidence>
<reference evidence="3" key="1">
    <citation type="submission" date="2016-10" db="EMBL/GenBank/DDBJ databases">
        <authorList>
            <person name="de Groot N.N."/>
        </authorList>
    </citation>
    <scope>NUCLEOTIDE SEQUENCE</scope>
</reference>
<sequence length="489" mass="56189">MRLGILFLAVVVSVFAHEKTETNKHKLLLNMTQIYQKEPPKVQCISEMFTEGIWYGRLRTNNFGFKWKDELQVNGKEVRKDHALAGFGGSLIYRSGYLYGFGVGAGVYASMGIGTLKRNEAYLYKSGKDMFSRYDKLTKNKNTMFSLAQAYIEYNYQKSKVTFGRQIFESFLTRSNDTKMIPNTFEGLTFVTKEIPQTTLKAAYLTRQKLKDHTKFHHVLAWATPLSDNPYTVYTQNDDTAMHRGLTLERLQQAGIHDRLFVFEIKNQSIERLQLRANYTEVPELLSSAMVQADYTFDVGIWHIIPSIRYMQQFDNGAGTIGGAALKGKSFTQGYRNPTDLDSWLLGVRTDIIKGAFKLRLGYTKVADRGDIVAPWRGFPTAGFTRAISQYNWYADTKTYMVQVGYRFKDLKDLSILGRYAYQDFDDNKPAVQADSHVLSLDVMKGFNGICNRYVKVRYAHVWGKPQTGEIKKLDPSYDELRIEFNYLF</sequence>
<keyword evidence="1" id="KW-0813">Transport</keyword>
<organism evidence="3">
    <name type="scientific">hydrothermal vent metagenome</name>
    <dbReference type="NCBI Taxonomy" id="652676"/>
    <lineage>
        <taxon>unclassified sequences</taxon>
        <taxon>metagenomes</taxon>
        <taxon>ecological metagenomes</taxon>
    </lineage>
</organism>
<accession>A0A1W1E8B2</accession>
<protein>
    <recommendedName>
        <fullName evidence="4">Outer membrane porin, OprD family</fullName>
    </recommendedName>
</protein>
<dbReference type="GO" id="GO:0016020">
    <property type="term" value="C:membrane"/>
    <property type="evidence" value="ECO:0007669"/>
    <property type="project" value="InterPro"/>
</dbReference>
<keyword evidence="2" id="KW-0732">Signal</keyword>
<dbReference type="Pfam" id="PF03573">
    <property type="entry name" value="OprD"/>
    <property type="match status" value="1"/>
</dbReference>
<evidence type="ECO:0000313" key="3">
    <source>
        <dbReference type="EMBL" id="SFV90168.1"/>
    </source>
</evidence>
<dbReference type="Gene3D" id="2.40.160.10">
    <property type="entry name" value="Porin"/>
    <property type="match status" value="1"/>
</dbReference>
<dbReference type="PANTHER" id="PTHR34596">
    <property type="entry name" value="CHITOPORIN"/>
    <property type="match status" value="1"/>
</dbReference>
<dbReference type="GO" id="GO:0015288">
    <property type="term" value="F:porin activity"/>
    <property type="evidence" value="ECO:0007669"/>
    <property type="project" value="TreeGrafter"/>
</dbReference>
<dbReference type="EMBL" id="FPIB01000010">
    <property type="protein sequence ID" value="SFV90168.1"/>
    <property type="molecule type" value="Genomic_DNA"/>
</dbReference>